<dbReference type="GO" id="GO:0008270">
    <property type="term" value="F:zinc ion binding"/>
    <property type="evidence" value="ECO:0007669"/>
    <property type="project" value="UniProtKB-KW"/>
</dbReference>
<keyword evidence="4" id="KW-0862">Zinc</keyword>
<dbReference type="Gene3D" id="3.30.420.10">
    <property type="entry name" value="Ribonuclease H-like superfamily/Ribonuclease H"/>
    <property type="match status" value="1"/>
</dbReference>
<reference evidence="12" key="1">
    <citation type="submission" date="2010-06" db="EMBL/GenBank/DDBJ databases">
        <authorList>
            <person name="Jiang H."/>
            <person name="Abraham K."/>
            <person name="Ali S."/>
            <person name="Alsbrooks S.L."/>
            <person name="Anim B.N."/>
            <person name="Anosike U.S."/>
            <person name="Attaway T."/>
            <person name="Bandaranaike D.P."/>
            <person name="Battles P.K."/>
            <person name="Bell S.N."/>
            <person name="Bell A.V."/>
            <person name="Beltran B."/>
            <person name="Bickham C."/>
            <person name="Bustamante Y."/>
            <person name="Caleb T."/>
            <person name="Canada A."/>
            <person name="Cardenas V."/>
            <person name="Carter K."/>
            <person name="Chacko J."/>
            <person name="Chandrabose M.N."/>
            <person name="Chavez D."/>
            <person name="Chavez A."/>
            <person name="Chen L."/>
            <person name="Chu H.-S."/>
            <person name="Claassen K.J."/>
            <person name="Cockrell R."/>
            <person name="Collins M."/>
            <person name="Cooper J.A."/>
            <person name="Cree A."/>
            <person name="Curry S.M."/>
            <person name="Da Y."/>
            <person name="Dao M.D."/>
            <person name="Das B."/>
            <person name="Davila M.-L."/>
            <person name="Davy-Carroll L."/>
            <person name="Denson S."/>
            <person name="Dinh H."/>
            <person name="Ebong V.E."/>
            <person name="Edwards J.R."/>
            <person name="Egan A."/>
            <person name="El-Daye J."/>
            <person name="Escobedo L."/>
            <person name="Fernandez S."/>
            <person name="Fernando P.R."/>
            <person name="Flagg N."/>
            <person name="Forbes L.D."/>
            <person name="Fowler R.G."/>
            <person name="Fu Q."/>
            <person name="Gabisi R.A."/>
            <person name="Ganer J."/>
            <person name="Garbino Pronczuk A."/>
            <person name="Garcia R.M."/>
            <person name="Garner T."/>
            <person name="Garrett T.E."/>
            <person name="Gonzalez D.A."/>
            <person name="Hamid H."/>
            <person name="Hawkins E.S."/>
            <person name="Hirani K."/>
            <person name="Hogues M.E."/>
            <person name="Hollins B."/>
            <person name="Hsiao C.-H."/>
            <person name="Jabil R."/>
            <person name="James M.L."/>
            <person name="Jhangiani S.N."/>
            <person name="Johnson B."/>
            <person name="Johnson Q."/>
            <person name="Joshi V."/>
            <person name="Kalu J.B."/>
            <person name="Kam C."/>
            <person name="Kashfia A."/>
            <person name="Keebler J."/>
            <person name="Kisamo H."/>
            <person name="Kovar C.L."/>
            <person name="Lago L.A."/>
            <person name="Lai C.-Y."/>
            <person name="Laidlaw J."/>
            <person name="Lara F."/>
            <person name="Le T.-K."/>
            <person name="Lee S.L."/>
            <person name="Legall F.H."/>
            <person name="Lemon S.J."/>
            <person name="Lewis L.R."/>
            <person name="Li B."/>
            <person name="Liu Y."/>
            <person name="Liu Y.-S."/>
            <person name="Lopez J."/>
            <person name="Lozado R.J."/>
            <person name="Lu J."/>
            <person name="Madu R.C."/>
            <person name="Maheshwari M."/>
            <person name="Maheshwari R."/>
            <person name="Malloy K."/>
            <person name="Martinez E."/>
            <person name="Mathew T."/>
            <person name="Mercado I.C."/>
            <person name="Mercado C."/>
            <person name="Meyer B."/>
            <person name="Montgomery K."/>
            <person name="Morgan M.B."/>
            <person name="Munidasa M."/>
            <person name="Nazareth L.V."/>
            <person name="Nelson J."/>
            <person name="Ng B.M."/>
            <person name="Nguyen N.B."/>
            <person name="Nguyen P.Q."/>
            <person name="Nguyen T."/>
            <person name="Obregon M."/>
            <person name="Okwuonu G.O."/>
            <person name="Onwere C.G."/>
            <person name="Orozco G."/>
            <person name="Parra A."/>
            <person name="Patel S."/>
            <person name="Patil S."/>
            <person name="Perez A."/>
            <person name="Perez Y."/>
            <person name="Pham C."/>
            <person name="Primus E.L."/>
            <person name="Pu L.-L."/>
            <person name="Puazo M."/>
            <person name="Qin X."/>
            <person name="Quiroz J.B."/>
            <person name="Reese J."/>
            <person name="Richards S."/>
            <person name="Rives C.M."/>
            <person name="Robberts R."/>
            <person name="Ruiz S.J."/>
            <person name="Ruiz M.J."/>
            <person name="Santibanez J."/>
            <person name="Schneider B.W."/>
            <person name="Sisson I."/>
            <person name="Smith M."/>
            <person name="Sodergren E."/>
            <person name="Song X.-Z."/>
            <person name="Song B.B."/>
            <person name="Summersgill H."/>
            <person name="Thelus R."/>
            <person name="Thornton R.D."/>
            <person name="Trejos Z.Y."/>
            <person name="Usmani K."/>
            <person name="Vattathil S."/>
            <person name="Villasana D."/>
            <person name="Walker D.L."/>
            <person name="Wang S."/>
            <person name="Wang K."/>
            <person name="White C.S."/>
            <person name="Williams A.C."/>
            <person name="Williamson J."/>
            <person name="Wilson K."/>
            <person name="Woghiren I.O."/>
            <person name="Woodworth J.R."/>
            <person name="Worley K.C."/>
            <person name="Wright R.A."/>
            <person name="Wu W."/>
            <person name="Young L."/>
            <person name="Zhang L."/>
            <person name="Zhang J."/>
            <person name="Zhu Y."/>
            <person name="Muzny D.M."/>
            <person name="Weinstock G."/>
            <person name="Gibbs R.A."/>
        </authorList>
    </citation>
    <scope>NUCLEOTIDE SEQUENCE [LARGE SCALE GENOMIC DNA]</scope>
    <source>
        <strain evidence="12">LSR1</strain>
    </source>
</reference>
<dbReference type="InterPro" id="IPR013083">
    <property type="entry name" value="Znf_RING/FYVE/PHD"/>
</dbReference>
<evidence type="ECO:0000259" key="10">
    <source>
        <dbReference type="PROSITE" id="PS51253"/>
    </source>
</evidence>
<dbReference type="PANTHER" id="PTHR19303">
    <property type="entry name" value="TRANSPOSON"/>
    <property type="match status" value="1"/>
</dbReference>
<evidence type="ECO:0008006" key="13">
    <source>
        <dbReference type="Google" id="ProtNLM"/>
    </source>
</evidence>
<dbReference type="RefSeq" id="XP_008179677.1">
    <property type="nucleotide sequence ID" value="XM_008181455.1"/>
</dbReference>
<dbReference type="InterPro" id="IPR036397">
    <property type="entry name" value="RNaseH_sf"/>
</dbReference>
<evidence type="ECO:0000256" key="8">
    <source>
        <dbReference type="SAM" id="MobiDB-lite"/>
    </source>
</evidence>
<dbReference type="InterPro" id="IPR007889">
    <property type="entry name" value="HTH_Psq"/>
</dbReference>
<dbReference type="InterPro" id="IPR019786">
    <property type="entry name" value="Zinc_finger_PHD-type_CS"/>
</dbReference>
<feature type="domain" description="HTH CENPB-type" evidence="10">
    <location>
        <begin position="54"/>
        <end position="129"/>
    </location>
</feature>
<dbReference type="Pfam" id="PF03184">
    <property type="entry name" value="DDE_1"/>
    <property type="match status" value="1"/>
</dbReference>
<dbReference type="InterPro" id="IPR001965">
    <property type="entry name" value="Znf_PHD"/>
</dbReference>
<dbReference type="SUPFAM" id="SSF57903">
    <property type="entry name" value="FYVE/PHD zinc finger"/>
    <property type="match status" value="1"/>
</dbReference>
<keyword evidence="6 7" id="KW-0539">Nucleus</keyword>
<dbReference type="PROSITE" id="PS51253">
    <property type="entry name" value="HTH_CENPB"/>
    <property type="match status" value="1"/>
</dbReference>
<keyword evidence="2" id="KW-0479">Metal-binding</keyword>
<dbReference type="Pfam" id="PF05225">
    <property type="entry name" value="HTH_psq"/>
    <property type="match status" value="1"/>
</dbReference>
<dbReference type="Gene3D" id="1.10.10.60">
    <property type="entry name" value="Homeodomain-like"/>
    <property type="match status" value="1"/>
</dbReference>
<feature type="region of interest" description="Disordered" evidence="8">
    <location>
        <begin position="570"/>
        <end position="607"/>
    </location>
</feature>
<evidence type="ECO:0000256" key="5">
    <source>
        <dbReference type="ARBA" id="ARBA00023125"/>
    </source>
</evidence>
<evidence type="ECO:0000256" key="3">
    <source>
        <dbReference type="ARBA" id="ARBA00022771"/>
    </source>
</evidence>
<dbReference type="InterPro" id="IPR050863">
    <property type="entry name" value="CenT-Element_Derived"/>
</dbReference>
<dbReference type="PROSITE" id="PS50960">
    <property type="entry name" value="HTH_PSQ"/>
    <property type="match status" value="1"/>
</dbReference>
<evidence type="ECO:0000256" key="1">
    <source>
        <dbReference type="ARBA" id="ARBA00004123"/>
    </source>
</evidence>
<dbReference type="InterPro" id="IPR004875">
    <property type="entry name" value="DDE_SF_endonuclease_dom"/>
</dbReference>
<dbReference type="InterPro" id="IPR009057">
    <property type="entry name" value="Homeodomain-like_sf"/>
</dbReference>
<protein>
    <recommendedName>
        <fullName evidence="13">HTH CENPB-type domain-containing protein</fullName>
    </recommendedName>
</protein>
<dbReference type="GO" id="GO:0005634">
    <property type="term" value="C:nucleus"/>
    <property type="evidence" value="ECO:0007669"/>
    <property type="project" value="UniProtKB-SubCell"/>
</dbReference>
<evidence type="ECO:0000256" key="6">
    <source>
        <dbReference type="ARBA" id="ARBA00023242"/>
    </source>
</evidence>
<evidence type="ECO:0000313" key="11">
    <source>
        <dbReference type="EnsemblMetazoa" id="XP_008179677.1"/>
    </source>
</evidence>
<dbReference type="CDD" id="cd15517">
    <property type="entry name" value="PHD_TCF19_like"/>
    <property type="match status" value="1"/>
</dbReference>
<dbReference type="InterPro" id="IPR011011">
    <property type="entry name" value="Znf_FYVE_PHD"/>
</dbReference>
<dbReference type="OrthoDB" id="6626399at2759"/>
<accession>A0A8R2B2J0</accession>
<organism evidence="11 12">
    <name type="scientific">Acyrthosiphon pisum</name>
    <name type="common">Pea aphid</name>
    <dbReference type="NCBI Taxonomy" id="7029"/>
    <lineage>
        <taxon>Eukaryota</taxon>
        <taxon>Metazoa</taxon>
        <taxon>Ecdysozoa</taxon>
        <taxon>Arthropoda</taxon>
        <taxon>Hexapoda</taxon>
        <taxon>Insecta</taxon>
        <taxon>Pterygota</taxon>
        <taxon>Neoptera</taxon>
        <taxon>Paraneoptera</taxon>
        <taxon>Hemiptera</taxon>
        <taxon>Sternorrhyncha</taxon>
        <taxon>Aphidomorpha</taxon>
        <taxon>Aphidoidea</taxon>
        <taxon>Aphididae</taxon>
        <taxon>Macrosiphini</taxon>
        <taxon>Acyrthosiphon</taxon>
    </lineage>
</organism>
<dbReference type="SUPFAM" id="SSF46689">
    <property type="entry name" value="Homeodomain-like"/>
    <property type="match status" value="1"/>
</dbReference>
<evidence type="ECO:0000259" key="9">
    <source>
        <dbReference type="PROSITE" id="PS50960"/>
    </source>
</evidence>
<keyword evidence="12" id="KW-1185">Reference proteome</keyword>
<dbReference type="GO" id="GO:0003677">
    <property type="term" value="F:DNA binding"/>
    <property type="evidence" value="ECO:0007669"/>
    <property type="project" value="UniProtKB-UniRule"/>
</dbReference>
<dbReference type="PROSITE" id="PS01359">
    <property type="entry name" value="ZF_PHD_1"/>
    <property type="match status" value="1"/>
</dbReference>
<sequence length="704" mass="80700">MSSKPRFKYDKSNMLKAIEAVKSGRINPFKASQQFNVPRSTLRKIIDGKTSIDVRMGPPPTLNLKYEELLVNWIIAVAKRGFPIVKYDLVTSVSKLVKDLDIPNNFKNGRPGKKWMQLFLKRHPEVAERTVEKLTKSRALVSEMNIRGWFLQIEQYFTQENVLDILKNPHRVFNCDESGFMLCPDGQKVLCMKGEKNVYEICDNNEKTSITVLIMVSAAAAMGPPMIVFPGKRLPSGIAQTVCEDWTIAKSDKGWITGEVFNEYIVNYFHPWLLKNKITLPVALFLDGHVSHLTYHLSKFCSENGIFILALYPNATHILQPLDVSVFGPLKKEWAKEVHQWRMSNSGMSLTKKDFAPMLEGVVNGRLKKETIVNGFRACGLFPWCPDAIDYSKCRTVQHIQTVQNGSDCPTLKQNYAAGNKYLEYLLGGDLVKTFNDPKLDVIELDVEQKTLFKLWQKSQVLVNNMDVSVSVDLDKEETINDIILVNNEGNNAITLPTSTEKRQDDLAKAISPSDQGTSVPSPFKRNLLWPKSPKKTGKCRRRLNLPAVVTSKEFREYEENKMNKIKLMEQQKEERKKKREEKQLDKNKKVSERKKPTWNKNDKKDQEVNDEEEDWTCKICKARYSSENIRGISRKWIECDGCKCQFHIDCVPKKHLLEFGSGLDEECDSSEETEFICQFCVTSDDIIDTNDSDTEMEEIENDM</sequence>
<name>A0A8R2B2J0_ACYPI</name>
<feature type="domain" description="HTH psq-type" evidence="9">
    <location>
        <begin position="1"/>
        <end position="52"/>
    </location>
</feature>
<dbReference type="PANTHER" id="PTHR19303:SF74">
    <property type="entry name" value="POGO TRANSPOSABLE ELEMENT WITH KRAB DOMAIN"/>
    <property type="match status" value="1"/>
</dbReference>
<keyword evidence="5 7" id="KW-0238">DNA-binding</keyword>
<proteinExistence type="predicted"/>
<dbReference type="Proteomes" id="UP000007819">
    <property type="component" value="Unassembled WGS sequence"/>
</dbReference>
<dbReference type="AlphaFoldDB" id="A0A8R2B2J0"/>
<comment type="subcellular location">
    <subcellularLocation>
        <location evidence="1 7">Nucleus</location>
    </subcellularLocation>
</comment>
<evidence type="ECO:0000313" key="12">
    <source>
        <dbReference type="Proteomes" id="UP000007819"/>
    </source>
</evidence>
<keyword evidence="3" id="KW-0863">Zinc-finger</keyword>
<evidence type="ECO:0000256" key="4">
    <source>
        <dbReference type="ARBA" id="ARBA00022833"/>
    </source>
</evidence>
<evidence type="ECO:0000256" key="7">
    <source>
        <dbReference type="PROSITE-ProRule" id="PRU00320"/>
    </source>
</evidence>
<dbReference type="EnsemblMetazoa" id="XM_008181455.1">
    <property type="protein sequence ID" value="XP_008179677.1"/>
    <property type="gene ID" value="LOC103308307"/>
</dbReference>
<dbReference type="SMART" id="SM00249">
    <property type="entry name" value="PHD"/>
    <property type="match status" value="1"/>
</dbReference>
<evidence type="ECO:0000256" key="2">
    <source>
        <dbReference type="ARBA" id="ARBA00022723"/>
    </source>
</evidence>
<dbReference type="GeneID" id="103308307"/>
<dbReference type="InterPro" id="IPR006600">
    <property type="entry name" value="HTH_CenpB_DNA-bd_dom"/>
</dbReference>
<reference evidence="11" key="2">
    <citation type="submission" date="2022-06" db="UniProtKB">
        <authorList>
            <consortium name="EnsemblMetazoa"/>
        </authorList>
    </citation>
    <scope>IDENTIFICATION</scope>
</reference>
<feature type="DNA-binding region" description="H-T-H motif" evidence="7">
    <location>
        <begin position="28"/>
        <end position="48"/>
    </location>
</feature>
<feature type="region of interest" description="Disordered" evidence="8">
    <location>
        <begin position="510"/>
        <end position="539"/>
    </location>
</feature>
<dbReference type="OMA" id="KEFREYE"/>
<dbReference type="KEGG" id="api:103308307"/>
<dbReference type="Gene3D" id="3.30.40.10">
    <property type="entry name" value="Zinc/RING finger domain, C3HC4 (zinc finger)"/>
    <property type="match status" value="1"/>
</dbReference>